<protein>
    <submittedName>
        <fullName evidence="1">Uncharacterized protein</fullName>
    </submittedName>
</protein>
<evidence type="ECO:0000313" key="1">
    <source>
        <dbReference type="EMBL" id="WIH94541.1"/>
    </source>
</evidence>
<dbReference type="EMBL" id="CP098754">
    <property type="protein sequence ID" value="WIH94541.1"/>
    <property type="molecule type" value="Genomic_DNA"/>
</dbReference>
<evidence type="ECO:0000313" key="2">
    <source>
        <dbReference type="Proteomes" id="UP001242021"/>
    </source>
</evidence>
<accession>A0AAJ6G7X3</accession>
<gene>
    <name evidence="1" type="ORF">NEH99_09610</name>
</gene>
<reference evidence="1" key="1">
    <citation type="submission" date="2022-06" db="EMBL/GenBank/DDBJ databases">
        <title>Brachyspira pilosicoli from pigs in Switzerland.</title>
        <authorList>
            <person name="Schmitt S."/>
            <person name="Arnold M."/>
            <person name="Rossano A."/>
            <person name="Perreten V."/>
        </authorList>
    </citation>
    <scope>NUCLEOTIDE SEQUENCE</scope>
    <source>
        <strain evidence="1">MEI4028</strain>
    </source>
</reference>
<sequence length="195" mass="21724">MLIQSLLGSVSSLNKNTAFSFQSITAKYNKFAVILPDTVSIMNGYVSPIDLPLPLVGFEVSYNGDIPFLVNEYSEYPYLNKQLLIEGAVRQNADFSVILHNIITSANPWTVQNIKNQIFVDALEYYVQKGGTFNILTPWGDIKYAVLVGLYGIENEAAQKGISFRLDLKTLIPVYKNETDKLVSKLSNYITGAII</sequence>
<dbReference type="Proteomes" id="UP001242021">
    <property type="component" value="Chromosome"/>
</dbReference>
<organism evidence="1 2">
    <name type="scientific">Brachyspira pilosicoli</name>
    <name type="common">Serpulina pilosicoli</name>
    <dbReference type="NCBI Taxonomy" id="52584"/>
    <lineage>
        <taxon>Bacteria</taxon>
        <taxon>Pseudomonadati</taxon>
        <taxon>Spirochaetota</taxon>
        <taxon>Spirochaetia</taxon>
        <taxon>Brachyspirales</taxon>
        <taxon>Brachyspiraceae</taxon>
        <taxon>Brachyspira</taxon>
    </lineage>
</organism>
<dbReference type="RefSeq" id="WP_115599931.1">
    <property type="nucleotide sequence ID" value="NZ_CP098752.1"/>
</dbReference>
<dbReference type="AlphaFoldDB" id="A0AAJ6G7X3"/>
<proteinExistence type="predicted"/>
<name>A0AAJ6G7X3_BRAPL</name>